<dbReference type="PANTHER" id="PTHR11614">
    <property type="entry name" value="PHOSPHOLIPASE-RELATED"/>
    <property type="match status" value="1"/>
</dbReference>
<dbReference type="InterPro" id="IPR029058">
    <property type="entry name" value="AB_hydrolase_fold"/>
</dbReference>
<dbReference type="AlphaFoldDB" id="A0AAN9UQG8"/>
<dbReference type="InterPro" id="IPR051044">
    <property type="entry name" value="MAG_DAG_Lipase"/>
</dbReference>
<gene>
    <name evidence="3" type="ORF">SLS62_004851</name>
</gene>
<name>A0AAN9UQG8_9PEZI</name>
<dbReference type="InterPro" id="IPR022742">
    <property type="entry name" value="Hydrolase_4"/>
</dbReference>
<sequence length="330" mass="36385">MVKISEGTFTIEGESLYTKTWLPDKPPVAKLVIIHGFSDHINRYYEFFPYLAERGIAVYGYDQRGWGRSVKKPSDKGKTGPTARVLADMAAFIEDKLAPSPSSSSNDNDNGTDNHRHHQAPLFVLGHSMGGGQALALASTPAHAGLAARVRGWVLEAPFLGFAPELQPHWLTIASGRLAAHVVPGFHLVRDIPPEHVTRVPEVQRSLAADALCHDTGTLEGLAGMLDRTERLARGALRPDPAVVRSLLLLHGSGDRSTSCGRSREWFDVQQREAPIADAVFREYDGMYHQLHADYGKEEFYKDVADWILERSRDAPKEAMAPPPLPESKL</sequence>
<feature type="domain" description="Serine aminopeptidase S33" evidence="2">
    <location>
        <begin position="26"/>
        <end position="294"/>
    </location>
</feature>
<feature type="compositionally biased region" description="Low complexity" evidence="1">
    <location>
        <begin position="99"/>
        <end position="109"/>
    </location>
</feature>
<comment type="caution">
    <text evidence="3">The sequence shown here is derived from an EMBL/GenBank/DDBJ whole genome shotgun (WGS) entry which is preliminary data.</text>
</comment>
<dbReference type="Pfam" id="PF12146">
    <property type="entry name" value="Hydrolase_4"/>
    <property type="match status" value="1"/>
</dbReference>
<organism evidence="3 4">
    <name type="scientific">Diatrype stigma</name>
    <dbReference type="NCBI Taxonomy" id="117547"/>
    <lineage>
        <taxon>Eukaryota</taxon>
        <taxon>Fungi</taxon>
        <taxon>Dikarya</taxon>
        <taxon>Ascomycota</taxon>
        <taxon>Pezizomycotina</taxon>
        <taxon>Sordariomycetes</taxon>
        <taxon>Xylariomycetidae</taxon>
        <taxon>Xylariales</taxon>
        <taxon>Diatrypaceae</taxon>
        <taxon>Diatrype</taxon>
    </lineage>
</organism>
<dbReference type="EMBL" id="JAKJXP020000031">
    <property type="protein sequence ID" value="KAK7753120.1"/>
    <property type="molecule type" value="Genomic_DNA"/>
</dbReference>
<dbReference type="Gene3D" id="3.40.50.1820">
    <property type="entry name" value="alpha/beta hydrolase"/>
    <property type="match status" value="1"/>
</dbReference>
<evidence type="ECO:0000256" key="1">
    <source>
        <dbReference type="SAM" id="MobiDB-lite"/>
    </source>
</evidence>
<proteinExistence type="predicted"/>
<protein>
    <recommendedName>
        <fullName evidence="2">Serine aminopeptidase S33 domain-containing protein</fullName>
    </recommendedName>
</protein>
<evidence type="ECO:0000313" key="3">
    <source>
        <dbReference type="EMBL" id="KAK7753120.1"/>
    </source>
</evidence>
<evidence type="ECO:0000313" key="4">
    <source>
        <dbReference type="Proteomes" id="UP001320420"/>
    </source>
</evidence>
<keyword evidence="4" id="KW-1185">Reference proteome</keyword>
<reference evidence="3 4" key="1">
    <citation type="submission" date="2024-02" db="EMBL/GenBank/DDBJ databases">
        <title>De novo assembly and annotation of 12 fungi associated with fruit tree decline syndrome in Ontario, Canada.</title>
        <authorList>
            <person name="Sulman M."/>
            <person name="Ellouze W."/>
            <person name="Ilyukhin E."/>
        </authorList>
    </citation>
    <scope>NUCLEOTIDE SEQUENCE [LARGE SCALE GENOMIC DNA]</scope>
    <source>
        <strain evidence="3 4">M11/M66-122</strain>
    </source>
</reference>
<feature type="region of interest" description="Disordered" evidence="1">
    <location>
        <begin position="97"/>
        <end position="117"/>
    </location>
</feature>
<accession>A0AAN9UQG8</accession>
<dbReference type="Proteomes" id="UP001320420">
    <property type="component" value="Unassembled WGS sequence"/>
</dbReference>
<evidence type="ECO:0000259" key="2">
    <source>
        <dbReference type="Pfam" id="PF12146"/>
    </source>
</evidence>
<dbReference type="SUPFAM" id="SSF53474">
    <property type="entry name" value="alpha/beta-Hydrolases"/>
    <property type="match status" value="1"/>
</dbReference>